<dbReference type="PANTHER" id="PTHR11933">
    <property type="entry name" value="TRNA 5-METHYLAMINOMETHYL-2-THIOURIDYLATE -METHYLTRANSFERASE"/>
    <property type="match status" value="1"/>
</dbReference>
<dbReference type="CDD" id="cd01998">
    <property type="entry name" value="MnmA_TRMU-like"/>
    <property type="match status" value="1"/>
</dbReference>
<dbReference type="EMBL" id="UYRT01080325">
    <property type="protein sequence ID" value="VDN22518.1"/>
    <property type="molecule type" value="Genomic_DNA"/>
</dbReference>
<protein>
    <recommendedName>
        <fullName evidence="3">tRNA-5-taurinomethyluridine 2-sulfurtransferase</fullName>
        <ecNumber evidence="3">2.8.1.14</ecNumber>
    </recommendedName>
</protein>
<comment type="similarity">
    <text evidence="2">Belongs to the MnmA/TRMU family.</text>
</comment>
<evidence type="ECO:0000256" key="2">
    <source>
        <dbReference type="ARBA" id="ARBA00006191"/>
    </source>
</evidence>
<dbReference type="Proteomes" id="UP000271098">
    <property type="component" value="Unassembled WGS sequence"/>
</dbReference>
<feature type="domain" description="tRNA-specific 2-thiouridylase MnmA-like C-terminal" evidence="5">
    <location>
        <begin position="273"/>
        <end position="349"/>
    </location>
</feature>
<dbReference type="Pfam" id="PF20258">
    <property type="entry name" value="tRNA_Me_trans_C"/>
    <property type="match status" value="1"/>
</dbReference>
<dbReference type="GO" id="GO:0005739">
    <property type="term" value="C:mitochondrion"/>
    <property type="evidence" value="ECO:0007669"/>
    <property type="project" value="TreeGrafter"/>
</dbReference>
<dbReference type="Gene3D" id="2.40.30.10">
    <property type="entry name" value="Translation factors"/>
    <property type="match status" value="1"/>
</dbReference>
<evidence type="ECO:0000313" key="7">
    <source>
        <dbReference type="Proteomes" id="UP000271098"/>
    </source>
</evidence>
<evidence type="ECO:0000313" key="8">
    <source>
        <dbReference type="WBParaSite" id="GPUH_0001356401-mRNA-1"/>
    </source>
</evidence>
<dbReference type="Pfam" id="PF03054">
    <property type="entry name" value="tRNA_Me_trans"/>
    <property type="match status" value="2"/>
</dbReference>
<dbReference type="OrthoDB" id="3685at2759"/>
<keyword evidence="7" id="KW-1185">Reference proteome</keyword>
<proteinExistence type="inferred from homology"/>
<dbReference type="InterPro" id="IPR004506">
    <property type="entry name" value="MnmA-like"/>
</dbReference>
<evidence type="ECO:0000256" key="4">
    <source>
        <dbReference type="ARBA" id="ARBA00049564"/>
    </source>
</evidence>
<dbReference type="SUPFAM" id="SSF52402">
    <property type="entry name" value="Adenine nucleotide alpha hydrolases-like"/>
    <property type="match status" value="1"/>
</dbReference>
<evidence type="ECO:0000256" key="3">
    <source>
        <dbReference type="ARBA" id="ARBA00011953"/>
    </source>
</evidence>
<dbReference type="InterPro" id="IPR046885">
    <property type="entry name" value="MnmA-like_C"/>
</dbReference>
<comment type="catalytic activity">
    <reaction evidence="4">
        <text>5-taurinomethyluridine(34) in tRNA + S-sulfanyl-L-cysteinyl-[protein] + AH2 + ATP = 5-taurinomethyl-2-thiouridine(34) in tRNA + L-cysteinyl-[protein] + A + AMP + diphosphate + H(+)</text>
        <dbReference type="Rhea" id="RHEA:47040"/>
        <dbReference type="Rhea" id="RHEA-COMP:10131"/>
        <dbReference type="Rhea" id="RHEA-COMP:11726"/>
        <dbReference type="Rhea" id="RHEA-COMP:11732"/>
        <dbReference type="Rhea" id="RHEA-COMP:11733"/>
        <dbReference type="ChEBI" id="CHEBI:13193"/>
        <dbReference type="ChEBI" id="CHEBI:15378"/>
        <dbReference type="ChEBI" id="CHEBI:17499"/>
        <dbReference type="ChEBI" id="CHEBI:29950"/>
        <dbReference type="ChEBI" id="CHEBI:30616"/>
        <dbReference type="ChEBI" id="CHEBI:33019"/>
        <dbReference type="ChEBI" id="CHEBI:61963"/>
        <dbReference type="ChEBI" id="CHEBI:87171"/>
        <dbReference type="ChEBI" id="CHEBI:87172"/>
        <dbReference type="ChEBI" id="CHEBI:456215"/>
        <dbReference type="EC" id="2.8.1.14"/>
    </reaction>
</comment>
<dbReference type="Gene3D" id="3.40.50.620">
    <property type="entry name" value="HUPs"/>
    <property type="match status" value="1"/>
</dbReference>
<dbReference type="WBParaSite" id="GPUH_0001356401-mRNA-1">
    <property type="protein sequence ID" value="GPUH_0001356401-mRNA-1"/>
    <property type="gene ID" value="GPUH_0001356401"/>
</dbReference>
<dbReference type="GO" id="GO:0002143">
    <property type="term" value="P:tRNA wobble position uridine thiolation"/>
    <property type="evidence" value="ECO:0007669"/>
    <property type="project" value="TreeGrafter"/>
</dbReference>
<reference evidence="8" key="1">
    <citation type="submission" date="2016-06" db="UniProtKB">
        <authorList>
            <consortium name="WormBaseParasite"/>
        </authorList>
    </citation>
    <scope>IDENTIFICATION</scope>
</reference>
<evidence type="ECO:0000256" key="1">
    <source>
        <dbReference type="ARBA" id="ARBA00003986"/>
    </source>
</evidence>
<evidence type="ECO:0000313" key="6">
    <source>
        <dbReference type="EMBL" id="VDN22518.1"/>
    </source>
</evidence>
<dbReference type="InterPro" id="IPR014729">
    <property type="entry name" value="Rossmann-like_a/b/a_fold"/>
</dbReference>
<evidence type="ECO:0000259" key="5">
    <source>
        <dbReference type="Pfam" id="PF20258"/>
    </source>
</evidence>
<organism evidence="8">
    <name type="scientific">Gongylonema pulchrum</name>
    <dbReference type="NCBI Taxonomy" id="637853"/>
    <lineage>
        <taxon>Eukaryota</taxon>
        <taxon>Metazoa</taxon>
        <taxon>Ecdysozoa</taxon>
        <taxon>Nematoda</taxon>
        <taxon>Chromadorea</taxon>
        <taxon>Rhabditida</taxon>
        <taxon>Spirurina</taxon>
        <taxon>Spiruromorpha</taxon>
        <taxon>Spiruroidea</taxon>
        <taxon>Gongylonematidae</taxon>
        <taxon>Gongylonema</taxon>
    </lineage>
</organism>
<comment type="function">
    <text evidence="1">Catalyzes the 2-thiolation of uridine at the wobble position (U34) of mitochondrial tRNA(Lys), tRNA(Glu) and tRNA(Gln). Required for the formation of 5-taurinomethyl-2-thiouridine (tm5s2U) of mitochondrial tRNA(Lys), tRNA(Glu), and tRNA(Gln) at the wobble position. ATP is required to activate the C2 atom of the wobble base.</text>
</comment>
<name>A0A183DXV8_9BILA</name>
<dbReference type="EC" id="2.8.1.14" evidence="3"/>
<dbReference type="GO" id="GO:0061708">
    <property type="term" value="F:tRNA-5-taurinomethyluridine 2-sulfurtransferase"/>
    <property type="evidence" value="ECO:0007669"/>
    <property type="project" value="UniProtKB-EC"/>
</dbReference>
<gene>
    <name evidence="6" type="ORF">GPUH_LOCUS13549</name>
</gene>
<reference evidence="6 7" key="2">
    <citation type="submission" date="2018-11" db="EMBL/GenBank/DDBJ databases">
        <authorList>
            <consortium name="Pathogen Informatics"/>
        </authorList>
    </citation>
    <scope>NUCLEOTIDE SEQUENCE [LARGE SCALE GENOMIC DNA]</scope>
</reference>
<dbReference type="PANTHER" id="PTHR11933:SF5">
    <property type="entry name" value="MITOCHONDRIAL TRNA-SPECIFIC 2-THIOURIDYLASE 1"/>
    <property type="match status" value="1"/>
</dbReference>
<sequence length="362" mass="40986">MMKPLRKVVCAVSGGVDSAVAAYLLKAKGFDVAGVYMINWDRVEEGTSECPQSRDESDARKVCSRLRIPFYVASYVDKYWNEIFLYLLDSYRKGRTVVSDVLCNQTIKFDRLHKYAFDELHADAVATGHYARTSFGDFLEKRSETGCHVHDDDPGVHRCLQYDGITKRNTFFRKLRPALAIYNLVVRLLAAVDPLKDQTYFLSTLSQTQLRRSMFPVGSLTKLQVRQIASDAGLLEVANKPESMGICFIGKRKNFDSFIDQCQGSYHPALFAREFVVEEPAWISECPISNDTVKTEFRCQRTHPALFCDVGRLQRGLLRVKPRNPVRAAAPGQMCVFYNENECLGGGEIQHVVSTLAEQKDH</sequence>
<dbReference type="AlphaFoldDB" id="A0A183DXV8"/>
<accession>A0A183DXV8</accession>